<dbReference type="Gene3D" id="3.40.50.300">
    <property type="entry name" value="P-loop containing nucleotide triphosphate hydrolases"/>
    <property type="match status" value="1"/>
</dbReference>
<reference evidence="9" key="1">
    <citation type="submission" date="2017-01" db="EMBL/GenBank/DDBJ databases">
        <authorList>
            <person name="Varghese N."/>
            <person name="Submissions S."/>
        </authorList>
    </citation>
    <scope>NUCLEOTIDE SEQUENCE [LARGE SCALE GENOMIC DNA]</scope>
    <source>
        <strain evidence="9">DSM 21054</strain>
    </source>
</reference>
<feature type="domain" description="PhoH-like protein" evidence="7">
    <location>
        <begin position="140"/>
        <end position="343"/>
    </location>
</feature>
<dbReference type="InterPro" id="IPR051451">
    <property type="entry name" value="PhoH2-like"/>
</dbReference>
<evidence type="ECO:0000256" key="2">
    <source>
        <dbReference type="ARBA" id="ARBA00010393"/>
    </source>
</evidence>
<dbReference type="FunFam" id="3.40.50.300:FF:000013">
    <property type="entry name" value="PhoH family ATPase"/>
    <property type="match status" value="1"/>
</dbReference>
<accession>A0A1N7QI78</accession>
<evidence type="ECO:0000256" key="3">
    <source>
        <dbReference type="ARBA" id="ARBA00022490"/>
    </source>
</evidence>
<comment type="subcellular location">
    <subcellularLocation>
        <location evidence="1">Cytoplasm</location>
    </subcellularLocation>
</comment>
<dbReference type="InterPro" id="IPR027417">
    <property type="entry name" value="P-loop_NTPase"/>
</dbReference>
<evidence type="ECO:0000313" key="8">
    <source>
        <dbReference type="EMBL" id="SIT22489.1"/>
    </source>
</evidence>
<dbReference type="STRING" id="477680.SAMN05421788_105312"/>
<dbReference type="AlphaFoldDB" id="A0A1N7QI78"/>
<evidence type="ECO:0000256" key="1">
    <source>
        <dbReference type="ARBA" id="ARBA00004496"/>
    </source>
</evidence>
<keyword evidence="4" id="KW-0547">Nucleotide-binding</keyword>
<evidence type="ECO:0000259" key="7">
    <source>
        <dbReference type="Pfam" id="PF02562"/>
    </source>
</evidence>
<dbReference type="GO" id="GO:0005524">
    <property type="term" value="F:ATP binding"/>
    <property type="evidence" value="ECO:0007669"/>
    <property type="project" value="UniProtKB-KW"/>
</dbReference>
<dbReference type="PANTHER" id="PTHR30473:SF1">
    <property type="entry name" value="PHOH-LIKE PROTEIN"/>
    <property type="match status" value="1"/>
</dbReference>
<name>A0A1N7QI78_9BACT</name>
<dbReference type="GO" id="GO:0005829">
    <property type="term" value="C:cytosol"/>
    <property type="evidence" value="ECO:0007669"/>
    <property type="project" value="TreeGrafter"/>
</dbReference>
<dbReference type="SUPFAM" id="SSF52540">
    <property type="entry name" value="P-loop containing nucleoside triphosphate hydrolases"/>
    <property type="match status" value="1"/>
</dbReference>
<dbReference type="Proteomes" id="UP000186917">
    <property type="component" value="Unassembled WGS sequence"/>
</dbReference>
<keyword evidence="5" id="KW-0067">ATP-binding</keyword>
<keyword evidence="3" id="KW-0963">Cytoplasm</keyword>
<keyword evidence="9" id="KW-1185">Reference proteome</keyword>
<evidence type="ECO:0000256" key="6">
    <source>
        <dbReference type="ARBA" id="ARBA00039970"/>
    </source>
</evidence>
<gene>
    <name evidence="8" type="ORF">SAMN05421788_105312</name>
</gene>
<dbReference type="Pfam" id="PF02562">
    <property type="entry name" value="PhoH"/>
    <property type="match status" value="1"/>
</dbReference>
<evidence type="ECO:0000256" key="4">
    <source>
        <dbReference type="ARBA" id="ARBA00022741"/>
    </source>
</evidence>
<protein>
    <recommendedName>
        <fullName evidence="6">PhoH-like protein</fullName>
    </recommendedName>
</protein>
<dbReference type="InterPro" id="IPR003714">
    <property type="entry name" value="PhoH"/>
</dbReference>
<comment type="similarity">
    <text evidence="2">Belongs to the PhoH family.</text>
</comment>
<dbReference type="EMBL" id="FTOR01000005">
    <property type="protein sequence ID" value="SIT22489.1"/>
    <property type="molecule type" value="Genomic_DNA"/>
</dbReference>
<evidence type="ECO:0000256" key="5">
    <source>
        <dbReference type="ARBA" id="ARBA00022840"/>
    </source>
</evidence>
<dbReference type="PANTHER" id="PTHR30473">
    <property type="entry name" value="PROTEIN PHOH"/>
    <property type="match status" value="1"/>
</dbReference>
<sequence length="353" mass="39570">MNEYMSKTWQSPAVPLKVPRGRIYHLKLCTLTEAIINLDSVNPIEFFGVNNRKLDLLKKKFPLLKILSRGTQIKLSGAPEHIETAKEKIDLIVQYMERNGGLTENYFEQILGGDDAETIDNFVDKNPNDILVFGPNGKTVRARTANQKRMVLAADRNDIVFAIGPAGTGKTYTAVALAVRALKNKVVKKIILTRPAVEAGESLGFLPGDLKEKIDPYLRPLYDALDDMIPADKLGYYMSTRTIEIAPLAYMRGRTLDNAFIILDEAQNANDLQIKMFLTRIGANAKALITGDPTQIDLPKNQRSGLEKASRILRNIEGIAHIELDEEDVVRHRLVKAIIRAYEKEKEKEGPNF</sequence>
<organism evidence="8 9">
    <name type="scientific">Filimonas lacunae</name>
    <dbReference type="NCBI Taxonomy" id="477680"/>
    <lineage>
        <taxon>Bacteria</taxon>
        <taxon>Pseudomonadati</taxon>
        <taxon>Bacteroidota</taxon>
        <taxon>Chitinophagia</taxon>
        <taxon>Chitinophagales</taxon>
        <taxon>Chitinophagaceae</taxon>
        <taxon>Filimonas</taxon>
    </lineage>
</organism>
<proteinExistence type="inferred from homology"/>
<evidence type="ECO:0000313" key="9">
    <source>
        <dbReference type="Proteomes" id="UP000186917"/>
    </source>
</evidence>